<dbReference type="SUPFAM" id="SSF54427">
    <property type="entry name" value="NTF2-like"/>
    <property type="match status" value="1"/>
</dbReference>
<keyword evidence="1" id="KW-0732">Signal</keyword>
<feature type="chain" id="PRO_5013224025" evidence="1">
    <location>
        <begin position="19"/>
        <end position="141"/>
    </location>
</feature>
<dbReference type="STRING" id="226505.SAMN05444394_3904"/>
<dbReference type="OrthoDB" id="8445243at2"/>
<dbReference type="Gene3D" id="3.10.450.50">
    <property type="match status" value="1"/>
</dbReference>
<keyword evidence="3" id="KW-1185">Reference proteome</keyword>
<proteinExistence type="predicted"/>
<evidence type="ECO:0000313" key="2">
    <source>
        <dbReference type="EMBL" id="SIO22083.1"/>
    </source>
</evidence>
<dbReference type="EMBL" id="FSRC01000004">
    <property type="protein sequence ID" value="SIO22083.1"/>
    <property type="molecule type" value="Genomic_DNA"/>
</dbReference>
<evidence type="ECO:0000256" key="1">
    <source>
        <dbReference type="SAM" id="SignalP"/>
    </source>
</evidence>
<sequence length="141" mass="16276">MKVFVCTLLLFTFLNFEAACQSANDRDLIVNTVQLYFGGMMERDKSKLEAAFIPEARLIGYRGEHFTITSFESWAEGTSKGEPRNSIDYKNEIVSIRVQGNAASVETELYWPGVYYYDFLTLMKIDGNWKIVNKSWSEREI</sequence>
<name>A0A1N6HQP0_9BACT</name>
<protein>
    <submittedName>
        <fullName evidence="2">Putative lumazine-binding</fullName>
    </submittedName>
</protein>
<dbReference type="RefSeq" id="WP_074226690.1">
    <property type="nucleotide sequence ID" value="NZ_FSRC01000004.1"/>
</dbReference>
<dbReference type="InterPro" id="IPR039437">
    <property type="entry name" value="FrzH/put_lumazine-bd"/>
</dbReference>
<gene>
    <name evidence="2" type="ORF">SAMN05444394_3904</name>
</gene>
<reference evidence="3" key="1">
    <citation type="submission" date="2016-11" db="EMBL/GenBank/DDBJ databases">
        <authorList>
            <person name="Varghese N."/>
            <person name="Submissions S."/>
        </authorList>
    </citation>
    <scope>NUCLEOTIDE SEQUENCE [LARGE SCALE GENOMIC DNA]</scope>
    <source>
        <strain evidence="3">DSM 15292</strain>
    </source>
</reference>
<dbReference type="Proteomes" id="UP000185221">
    <property type="component" value="Unassembled WGS sequence"/>
</dbReference>
<evidence type="ECO:0000313" key="3">
    <source>
        <dbReference type="Proteomes" id="UP000185221"/>
    </source>
</evidence>
<organism evidence="2 3">
    <name type="scientific">Algoriphagus halophilus</name>
    <dbReference type="NCBI Taxonomy" id="226505"/>
    <lineage>
        <taxon>Bacteria</taxon>
        <taxon>Pseudomonadati</taxon>
        <taxon>Bacteroidota</taxon>
        <taxon>Cytophagia</taxon>
        <taxon>Cytophagales</taxon>
        <taxon>Cyclobacteriaceae</taxon>
        <taxon>Algoriphagus</taxon>
    </lineage>
</organism>
<feature type="signal peptide" evidence="1">
    <location>
        <begin position="1"/>
        <end position="18"/>
    </location>
</feature>
<dbReference type="InterPro" id="IPR032710">
    <property type="entry name" value="NTF2-like_dom_sf"/>
</dbReference>
<accession>A0A1N6HQP0</accession>
<dbReference type="AlphaFoldDB" id="A0A1N6HQP0"/>
<dbReference type="Pfam" id="PF12893">
    <property type="entry name" value="Lumazine_bd_2"/>
    <property type="match status" value="1"/>
</dbReference>